<gene>
    <name evidence="1" type="ORF">GGQ66_003233</name>
</gene>
<proteinExistence type="predicted"/>
<sequence length="283" mass="31221">METGQLSSIPDVSDADIALLVAGLADASRRVQRVELSRRTVWIKRYGTEGAIFWQRLYAPLTRFLPAAFRLAPRRTPAGMIRQEEARIARFAAKGFSVPVVLYSSPTALILSDTSPSVENKLRALRDEQPAVHEALLVACAAELGRLHAAGLCHGRPHPRDMTVIDGRIGFIDFEEEPEAVMPRAMAQARDLWVLFFQLATRSIEGEATLERAYQAWTAEAPAGAKAELRSLIRFAARFLPFARLIGRVRMGSDLRRFIVATGYLQKAIGQDSVPVGKAGLND</sequence>
<dbReference type="GO" id="GO:0016740">
    <property type="term" value="F:transferase activity"/>
    <property type="evidence" value="ECO:0007669"/>
    <property type="project" value="UniProtKB-KW"/>
</dbReference>
<dbReference type="AlphaFoldDB" id="A0A7W6K3R0"/>
<dbReference type="InterPro" id="IPR011009">
    <property type="entry name" value="Kinase-like_dom_sf"/>
</dbReference>
<dbReference type="SUPFAM" id="SSF56112">
    <property type="entry name" value="Protein kinase-like (PK-like)"/>
    <property type="match status" value="1"/>
</dbReference>
<dbReference type="Proteomes" id="UP000584824">
    <property type="component" value="Unassembled WGS sequence"/>
</dbReference>
<evidence type="ECO:0000313" key="2">
    <source>
        <dbReference type="Proteomes" id="UP000584824"/>
    </source>
</evidence>
<keyword evidence="2" id="KW-1185">Reference proteome</keyword>
<keyword evidence="1" id="KW-0808">Transferase</keyword>
<dbReference type="EMBL" id="JACIDU010000013">
    <property type="protein sequence ID" value="MBB4104655.1"/>
    <property type="molecule type" value="Genomic_DNA"/>
</dbReference>
<dbReference type="RefSeq" id="WP_237358949.1">
    <property type="nucleotide sequence ID" value="NZ_JACIDU010000013.1"/>
</dbReference>
<organism evidence="1 2">
    <name type="scientific">Allorhizobium borbori</name>
    <dbReference type="NCBI Taxonomy" id="485907"/>
    <lineage>
        <taxon>Bacteria</taxon>
        <taxon>Pseudomonadati</taxon>
        <taxon>Pseudomonadota</taxon>
        <taxon>Alphaproteobacteria</taxon>
        <taxon>Hyphomicrobiales</taxon>
        <taxon>Rhizobiaceae</taxon>
        <taxon>Rhizobium/Agrobacterium group</taxon>
        <taxon>Allorhizobium</taxon>
    </lineage>
</organism>
<name>A0A7W6K3R0_9HYPH</name>
<comment type="caution">
    <text evidence="1">The sequence shown here is derived from an EMBL/GenBank/DDBJ whole genome shotgun (WGS) entry which is preliminary data.</text>
</comment>
<protein>
    <submittedName>
        <fullName evidence="1">tRNA A-37 threonylcarbamoyl transferase component Bud32</fullName>
    </submittedName>
</protein>
<accession>A0A7W6K3R0</accession>
<evidence type="ECO:0000313" key="1">
    <source>
        <dbReference type="EMBL" id="MBB4104655.1"/>
    </source>
</evidence>
<reference evidence="1 2" key="1">
    <citation type="submission" date="2020-08" db="EMBL/GenBank/DDBJ databases">
        <title>Genomic Encyclopedia of Type Strains, Phase IV (KMG-IV): sequencing the most valuable type-strain genomes for metagenomic binning, comparative biology and taxonomic classification.</title>
        <authorList>
            <person name="Goeker M."/>
        </authorList>
    </citation>
    <scope>NUCLEOTIDE SEQUENCE [LARGE SCALE GENOMIC DNA]</scope>
    <source>
        <strain evidence="1 2">DSM 26385</strain>
    </source>
</reference>